<dbReference type="eggNOG" id="COG0724">
    <property type="taxonomic scope" value="Bacteria"/>
</dbReference>
<accession>Q02AB7</accession>
<feature type="compositionally biased region" description="Gly residues" evidence="2">
    <location>
        <begin position="85"/>
        <end position="125"/>
    </location>
</feature>
<evidence type="ECO:0000256" key="2">
    <source>
        <dbReference type="SAM" id="MobiDB-lite"/>
    </source>
</evidence>
<reference evidence="4" key="1">
    <citation type="submission" date="2006-10" db="EMBL/GenBank/DDBJ databases">
        <title>Complete sequence of Solibacter usitatus Ellin6076.</title>
        <authorList>
            <consortium name="US DOE Joint Genome Institute"/>
            <person name="Copeland A."/>
            <person name="Lucas S."/>
            <person name="Lapidus A."/>
            <person name="Barry K."/>
            <person name="Detter J.C."/>
            <person name="Glavina del Rio T."/>
            <person name="Hammon N."/>
            <person name="Israni S."/>
            <person name="Dalin E."/>
            <person name="Tice H."/>
            <person name="Pitluck S."/>
            <person name="Thompson L.S."/>
            <person name="Brettin T."/>
            <person name="Bruce D."/>
            <person name="Han C."/>
            <person name="Tapia R."/>
            <person name="Gilna P."/>
            <person name="Schmutz J."/>
            <person name="Larimer F."/>
            <person name="Land M."/>
            <person name="Hauser L."/>
            <person name="Kyrpides N."/>
            <person name="Mikhailova N."/>
            <person name="Janssen P.H."/>
            <person name="Kuske C.R."/>
            <person name="Richardson P."/>
        </authorList>
    </citation>
    <scope>NUCLEOTIDE SEQUENCE</scope>
    <source>
        <strain evidence="4">Ellin6076</strain>
    </source>
</reference>
<evidence type="ECO:0000256" key="1">
    <source>
        <dbReference type="ARBA" id="ARBA00022884"/>
    </source>
</evidence>
<dbReference type="InterPro" id="IPR052462">
    <property type="entry name" value="SLIRP/GR-RBP-like"/>
</dbReference>
<name>Q02AB7_SOLUE</name>
<feature type="region of interest" description="Disordered" evidence="2">
    <location>
        <begin position="74"/>
        <end position="132"/>
    </location>
</feature>
<dbReference type="STRING" id="234267.Acid_1007"/>
<dbReference type="KEGG" id="sus:Acid_1007"/>
<dbReference type="InterPro" id="IPR035979">
    <property type="entry name" value="RBD_domain_sf"/>
</dbReference>
<sequence>MKNIFVGNLDFNASEEGVRSLFERYGQVNSARIMTDRETGRSRGFAFVEMENEGEADQAISALNGYTLDGRALNVNEARPKPDRGFGGGGGGGRGFGGGGGGGRPGGGGGGGGRRPGGGGGGGGGNRREPRW</sequence>
<dbReference type="SUPFAM" id="SSF54928">
    <property type="entry name" value="RNA-binding domain, RBD"/>
    <property type="match status" value="1"/>
</dbReference>
<dbReference type="InterPro" id="IPR000504">
    <property type="entry name" value="RRM_dom"/>
</dbReference>
<dbReference type="PROSITE" id="PS50102">
    <property type="entry name" value="RRM"/>
    <property type="match status" value="1"/>
</dbReference>
<dbReference type="InParanoid" id="Q02AB7"/>
<organism evidence="4">
    <name type="scientific">Solibacter usitatus (strain Ellin6076)</name>
    <dbReference type="NCBI Taxonomy" id="234267"/>
    <lineage>
        <taxon>Bacteria</taxon>
        <taxon>Pseudomonadati</taxon>
        <taxon>Acidobacteriota</taxon>
        <taxon>Terriglobia</taxon>
        <taxon>Bryobacterales</taxon>
        <taxon>Solibacteraceae</taxon>
        <taxon>Candidatus Solibacter</taxon>
    </lineage>
</organism>
<evidence type="ECO:0000313" key="4">
    <source>
        <dbReference type="EMBL" id="ABJ82005.1"/>
    </source>
</evidence>
<dbReference type="OrthoDB" id="9798855at2"/>
<evidence type="ECO:0000259" key="3">
    <source>
        <dbReference type="PROSITE" id="PS50102"/>
    </source>
</evidence>
<feature type="domain" description="RRM" evidence="3">
    <location>
        <begin position="2"/>
        <end position="80"/>
    </location>
</feature>
<dbReference type="InterPro" id="IPR012677">
    <property type="entry name" value="Nucleotide-bd_a/b_plait_sf"/>
</dbReference>
<protein>
    <submittedName>
        <fullName evidence="4">RNP-1 like RNA-binding protein</fullName>
    </submittedName>
</protein>
<dbReference type="Pfam" id="PF00076">
    <property type="entry name" value="RRM_1"/>
    <property type="match status" value="1"/>
</dbReference>
<dbReference type="HOGENOM" id="CLU_012062_28_1_0"/>
<proteinExistence type="predicted"/>
<keyword evidence="1" id="KW-0694">RNA-binding</keyword>
<dbReference type="Gene3D" id="3.30.70.330">
    <property type="match status" value="1"/>
</dbReference>
<dbReference type="PANTHER" id="PTHR48027">
    <property type="entry name" value="HETEROGENEOUS NUCLEAR RIBONUCLEOPROTEIN 87F-RELATED"/>
    <property type="match status" value="1"/>
</dbReference>
<dbReference type="CDD" id="cd21608">
    <property type="entry name" value="RRM2_NsCP33_like"/>
    <property type="match status" value="1"/>
</dbReference>
<dbReference type="EMBL" id="CP000473">
    <property type="protein sequence ID" value="ABJ82005.1"/>
    <property type="molecule type" value="Genomic_DNA"/>
</dbReference>
<gene>
    <name evidence="4" type="ordered locus">Acid_1007</name>
</gene>
<dbReference type="InterPro" id="IPR048289">
    <property type="entry name" value="RRM2_NsCP33-like"/>
</dbReference>
<dbReference type="AlphaFoldDB" id="Q02AB7"/>
<dbReference type="GO" id="GO:0003723">
    <property type="term" value="F:RNA binding"/>
    <property type="evidence" value="ECO:0007669"/>
    <property type="project" value="UniProtKB-KW"/>
</dbReference>
<dbReference type="SMART" id="SM00360">
    <property type="entry name" value="RRM"/>
    <property type="match status" value="1"/>
</dbReference>